<evidence type="ECO:0000313" key="15">
    <source>
        <dbReference type="EMBL" id="MCM2394210.1"/>
    </source>
</evidence>
<evidence type="ECO:0000313" key="16">
    <source>
        <dbReference type="Proteomes" id="UP001431429"/>
    </source>
</evidence>
<evidence type="ECO:0000256" key="4">
    <source>
        <dbReference type="ARBA" id="ARBA00012564"/>
    </source>
</evidence>
<comment type="catalytic activity">
    <reaction evidence="1">
        <text>Release of an N-terminal amino acid, Xaa-|-Yaa- from a peptide, amide or arylamide. Xaa is preferably Ala, but may be most amino acids including Pro (slow action). When a terminal hydrophobic residue is followed by a prolyl residue, the two may be released as an intact Xaa-Pro dipeptide.</text>
        <dbReference type="EC" id="3.4.11.2"/>
    </reaction>
</comment>
<dbReference type="InterPro" id="IPR045357">
    <property type="entry name" value="Aminopeptidase_N-like_N"/>
</dbReference>
<comment type="caution">
    <text evidence="15">The sequence shown here is derived from an EMBL/GenBank/DDBJ whole genome shotgun (WGS) entry which is preliminary data.</text>
</comment>
<dbReference type="CDD" id="cd09603">
    <property type="entry name" value="M1_APN_like"/>
    <property type="match status" value="1"/>
</dbReference>
<keyword evidence="9" id="KW-0862">Zinc</keyword>
<accession>A0ABT0V2U4</accession>
<dbReference type="PANTHER" id="PTHR11533">
    <property type="entry name" value="PROTEASE M1 ZINC METALLOPROTEASE"/>
    <property type="match status" value="1"/>
</dbReference>
<dbReference type="InterPro" id="IPR001930">
    <property type="entry name" value="Peptidase_M1"/>
</dbReference>
<dbReference type="Pfam" id="PF01433">
    <property type="entry name" value="Peptidase_M1"/>
    <property type="match status" value="1"/>
</dbReference>
<dbReference type="InterPro" id="IPR027268">
    <property type="entry name" value="Peptidase_M4/M1_CTD_sf"/>
</dbReference>
<dbReference type="Gene3D" id="2.60.40.1730">
    <property type="entry name" value="tricorn interacting facor f3 domain"/>
    <property type="match status" value="1"/>
</dbReference>
<feature type="domain" description="Peptidase M1 membrane alanine aminopeptidase" evidence="13">
    <location>
        <begin position="317"/>
        <end position="455"/>
    </location>
</feature>
<evidence type="ECO:0000256" key="1">
    <source>
        <dbReference type="ARBA" id="ARBA00000098"/>
    </source>
</evidence>
<proteinExistence type="inferred from homology"/>
<keyword evidence="6" id="KW-0645">Protease</keyword>
<evidence type="ECO:0000256" key="2">
    <source>
        <dbReference type="ARBA" id="ARBA00001947"/>
    </source>
</evidence>
<evidence type="ECO:0000259" key="14">
    <source>
        <dbReference type="Pfam" id="PF17900"/>
    </source>
</evidence>
<dbReference type="Gene3D" id="1.10.390.10">
    <property type="entry name" value="Neutral Protease Domain 2"/>
    <property type="match status" value="1"/>
</dbReference>
<dbReference type="SUPFAM" id="SSF55486">
    <property type="entry name" value="Metalloproteases ('zincins'), catalytic domain"/>
    <property type="match status" value="1"/>
</dbReference>
<dbReference type="EMBL" id="JAMQAW010000104">
    <property type="protein sequence ID" value="MCM2394210.1"/>
    <property type="molecule type" value="Genomic_DNA"/>
</dbReference>
<evidence type="ECO:0000259" key="13">
    <source>
        <dbReference type="Pfam" id="PF01433"/>
    </source>
</evidence>
<keyword evidence="10" id="KW-0482">Metalloprotease</keyword>
<evidence type="ECO:0000256" key="8">
    <source>
        <dbReference type="ARBA" id="ARBA00022801"/>
    </source>
</evidence>
<keyword evidence="7" id="KW-0479">Metal-binding</keyword>
<evidence type="ECO:0000256" key="7">
    <source>
        <dbReference type="ARBA" id="ARBA00022723"/>
    </source>
</evidence>
<keyword evidence="8" id="KW-0378">Hydrolase</keyword>
<dbReference type="RefSeq" id="WP_250924492.1">
    <property type="nucleotide sequence ID" value="NZ_JAMQAW010000104.1"/>
</dbReference>
<evidence type="ECO:0000256" key="10">
    <source>
        <dbReference type="ARBA" id="ARBA00023049"/>
    </source>
</evidence>
<evidence type="ECO:0000256" key="3">
    <source>
        <dbReference type="ARBA" id="ARBA00010136"/>
    </source>
</evidence>
<dbReference type="PANTHER" id="PTHR11533:SF297">
    <property type="entry name" value="AMINOPEPTIDASE N"/>
    <property type="match status" value="1"/>
</dbReference>
<evidence type="ECO:0000256" key="6">
    <source>
        <dbReference type="ARBA" id="ARBA00022670"/>
    </source>
</evidence>
<name>A0ABT0V2U4_9ACTN</name>
<gene>
    <name evidence="15" type="ORF">NBG84_39090</name>
</gene>
<comment type="similarity">
    <text evidence="3">Belongs to the peptidase M1 family.</text>
</comment>
<dbReference type="EC" id="3.4.11.2" evidence="4"/>
<comment type="cofactor">
    <cofactor evidence="2">
        <name>Zn(2+)</name>
        <dbReference type="ChEBI" id="CHEBI:29105"/>
    </cofactor>
</comment>
<organism evidence="15 16">
    <name type="scientific">Streptomyces albipurpureus</name>
    <dbReference type="NCBI Taxonomy" id="2897419"/>
    <lineage>
        <taxon>Bacteria</taxon>
        <taxon>Bacillati</taxon>
        <taxon>Actinomycetota</taxon>
        <taxon>Actinomycetes</taxon>
        <taxon>Kitasatosporales</taxon>
        <taxon>Streptomycetaceae</taxon>
        <taxon>Streptomyces</taxon>
    </lineage>
</organism>
<keyword evidence="16" id="KW-1185">Reference proteome</keyword>
<dbReference type="SUPFAM" id="SSF63737">
    <property type="entry name" value="Leukotriene A4 hydrolase N-terminal domain"/>
    <property type="match status" value="1"/>
</dbReference>
<dbReference type="Proteomes" id="UP001431429">
    <property type="component" value="Unassembled WGS sequence"/>
</dbReference>
<dbReference type="InterPro" id="IPR042097">
    <property type="entry name" value="Aminopeptidase_N-like_N_sf"/>
</dbReference>
<reference evidence="15" key="1">
    <citation type="submission" date="2022-06" db="EMBL/GenBank/DDBJ databases">
        <title>Genome public.</title>
        <authorList>
            <person name="Sun Q."/>
        </authorList>
    </citation>
    <scope>NUCLEOTIDE SEQUENCE</scope>
    <source>
        <strain evidence="15">CWNU-1</strain>
    </source>
</reference>
<evidence type="ECO:0000256" key="11">
    <source>
        <dbReference type="ARBA" id="ARBA00029811"/>
    </source>
</evidence>
<evidence type="ECO:0000256" key="9">
    <source>
        <dbReference type="ARBA" id="ARBA00022833"/>
    </source>
</evidence>
<evidence type="ECO:0000256" key="5">
    <source>
        <dbReference type="ARBA" id="ARBA00015611"/>
    </source>
</evidence>
<dbReference type="PRINTS" id="PR00756">
    <property type="entry name" value="ALADIPTASE"/>
</dbReference>
<sequence>MRLPTPPRVLAPVIALTLLLGCSGGGSGPRGVQGAPGGVGVRDPLFPRLGNGGYDVQHYALTLGYEPSTGRLSGLAEITARASQDLSAFNLDLHGLTVDRVSVDGAPSTAHQSGDELTVRPRRDLTRGKTFRTVVRYFGTPKTITDPDGSQEGWLRTEDGALAVGEPAGSMAWFPGNHHPSDKATYEIAATVPSGLDAISNGELTSETTRAGRTTFVWKSGRPMASYLATLAIGAYETDASHTPAGLPVFTAAAPSVADDSAELLARIPEIMRWSTEKFGPYPYSSIGAIVVPDGEVGYALETQNRPVFPAEYFQLDILVHEIAHHWYGNSVTPASWRDIWLNEGFATYAEWLWVEDFDGVPAQQSFEEAFEESANWDFPPADLPSSARISSAPVYGRGAMVLHKLRQAVGERTFTAILKGWPAKHRHGNASTADFTTYAEKSAGRKLDDLWRVWLYGDDRPARP</sequence>
<dbReference type="Pfam" id="PF17900">
    <property type="entry name" value="Peptidase_M1_N"/>
    <property type="match status" value="1"/>
</dbReference>
<dbReference type="InterPro" id="IPR050344">
    <property type="entry name" value="Peptidase_M1_aminopeptidases"/>
</dbReference>
<evidence type="ECO:0000256" key="12">
    <source>
        <dbReference type="ARBA" id="ARBA00031533"/>
    </source>
</evidence>
<dbReference type="PROSITE" id="PS51257">
    <property type="entry name" value="PROKAR_LIPOPROTEIN"/>
    <property type="match status" value="1"/>
</dbReference>
<feature type="domain" description="Aminopeptidase N-like N-terminal" evidence="14">
    <location>
        <begin position="57"/>
        <end position="228"/>
    </location>
</feature>
<protein>
    <recommendedName>
        <fullName evidence="5">Aminopeptidase N</fullName>
        <ecNumber evidence="4">3.4.11.2</ecNumber>
    </recommendedName>
    <alternativeName>
        <fullName evidence="11">Alanine aminopeptidase</fullName>
    </alternativeName>
    <alternativeName>
        <fullName evidence="12">Lysyl aminopeptidase</fullName>
    </alternativeName>
</protein>
<dbReference type="InterPro" id="IPR014782">
    <property type="entry name" value="Peptidase_M1_dom"/>
</dbReference>